<dbReference type="Pfam" id="PF01887">
    <property type="entry name" value="SAM_HAT_N"/>
    <property type="match status" value="1"/>
</dbReference>
<dbReference type="InterPro" id="IPR002747">
    <property type="entry name" value="SAM_OH_AdoTrfase"/>
</dbReference>
<evidence type="ECO:0000259" key="4">
    <source>
        <dbReference type="Pfam" id="PF20257"/>
    </source>
</evidence>
<dbReference type="InterPro" id="IPR023227">
    <property type="entry name" value="SAM_OH_AdoTrfase_C_sf"/>
</dbReference>
<dbReference type="InterPro" id="IPR046469">
    <property type="entry name" value="SAM_HAT_N"/>
</dbReference>
<protein>
    <recommendedName>
        <fullName evidence="7">SAM-dependent chlorinase/fluorinase</fullName>
    </recommendedName>
</protein>
<comment type="similarity">
    <text evidence="2">Belongs to the SAM hydrolase / SAM-dependent halogenase family.</text>
</comment>
<evidence type="ECO:0000259" key="3">
    <source>
        <dbReference type="Pfam" id="PF01887"/>
    </source>
</evidence>
<name>A0A512DNM7_9PROT</name>
<evidence type="ECO:0008006" key="7">
    <source>
        <dbReference type="Google" id="ProtNLM"/>
    </source>
</evidence>
<dbReference type="SUPFAM" id="SSF102522">
    <property type="entry name" value="Bacterial fluorinating enzyme, N-terminal domain"/>
    <property type="match status" value="1"/>
</dbReference>
<proteinExistence type="inferred from homology"/>
<keyword evidence="6" id="KW-1185">Reference proteome</keyword>
<dbReference type="EMBL" id="BJYZ01000009">
    <property type="protein sequence ID" value="GEO38085.1"/>
    <property type="molecule type" value="Genomic_DNA"/>
</dbReference>
<sequence length="245" mass="26104">MILLFTDFGLSGPYTGQMKAVLASHAPAMPVIDLFADAPAFQPRLSAYLLGAYRGAVPEGGVLLGVVDPGVGTDRLPLCVRADGRWYVGPDNGLFELVVRRADSVEAWTIDWRPGVMSASFHGRDLFAPVAARLALGEPPPGTPVPVERIRRPDWPDDLDRIVYVDVYGNALTGLRAAVLGDGVELEAGGRRIARARTFGDVPVGEAIWYENGNGLAEIAVNQGRADGVLGLKVGDEVGVFGTRK</sequence>
<gene>
    <name evidence="5" type="ORF">SAE02_22330</name>
</gene>
<dbReference type="RefSeq" id="WP_044428872.1">
    <property type="nucleotide sequence ID" value="NZ_BJYZ01000009.1"/>
</dbReference>
<dbReference type="Gene3D" id="3.40.50.10790">
    <property type="entry name" value="S-adenosyl-l-methionine hydroxide adenosyltransferase, N-terminal"/>
    <property type="match status" value="1"/>
</dbReference>
<dbReference type="PIRSF" id="PIRSF006779">
    <property type="entry name" value="UCP006779"/>
    <property type="match status" value="1"/>
</dbReference>
<evidence type="ECO:0000256" key="1">
    <source>
        <dbReference type="ARBA" id="ARBA00022691"/>
    </source>
</evidence>
<dbReference type="PANTHER" id="PTHR35092">
    <property type="entry name" value="CHLORINASE MJ1651"/>
    <property type="match status" value="1"/>
</dbReference>
<evidence type="ECO:0000256" key="2">
    <source>
        <dbReference type="ARBA" id="ARBA00024035"/>
    </source>
</evidence>
<feature type="domain" description="S-adenosyl-l-methionine hydroxide adenosyltransferase N-terminal" evidence="3">
    <location>
        <begin position="2"/>
        <end position="140"/>
    </location>
</feature>
<reference evidence="5 6" key="1">
    <citation type="submission" date="2019-07" db="EMBL/GenBank/DDBJ databases">
        <title>Whole genome shotgun sequence of Skermanella aerolata NBRC 106429.</title>
        <authorList>
            <person name="Hosoyama A."/>
            <person name="Uohara A."/>
            <person name="Ohji S."/>
            <person name="Ichikawa N."/>
        </authorList>
    </citation>
    <scope>NUCLEOTIDE SEQUENCE [LARGE SCALE GENOMIC DNA]</scope>
    <source>
        <strain evidence="5 6">NBRC 106429</strain>
    </source>
</reference>
<feature type="domain" description="S-adenosyl-l-methionine hydroxide adenosyltransferase C-terminal" evidence="4">
    <location>
        <begin position="161"/>
        <end position="238"/>
    </location>
</feature>
<comment type="caution">
    <text evidence="5">The sequence shown here is derived from an EMBL/GenBank/DDBJ whole genome shotgun (WGS) entry which is preliminary data.</text>
</comment>
<accession>A0A512DNM7</accession>
<dbReference type="Gene3D" id="2.40.30.90">
    <property type="entry name" value="Bacterial fluorinating enzyme like"/>
    <property type="match status" value="1"/>
</dbReference>
<evidence type="ECO:0000313" key="6">
    <source>
        <dbReference type="Proteomes" id="UP000321523"/>
    </source>
</evidence>
<organism evidence="5 6">
    <name type="scientific">Skermanella aerolata</name>
    <dbReference type="NCBI Taxonomy" id="393310"/>
    <lineage>
        <taxon>Bacteria</taxon>
        <taxon>Pseudomonadati</taxon>
        <taxon>Pseudomonadota</taxon>
        <taxon>Alphaproteobacteria</taxon>
        <taxon>Rhodospirillales</taxon>
        <taxon>Azospirillaceae</taxon>
        <taxon>Skermanella</taxon>
    </lineage>
</organism>
<dbReference type="InterPro" id="IPR023228">
    <property type="entry name" value="SAM_OH_AdoTrfase_N_sf"/>
</dbReference>
<dbReference type="Proteomes" id="UP000321523">
    <property type="component" value="Unassembled WGS sequence"/>
</dbReference>
<dbReference type="InterPro" id="IPR046470">
    <property type="entry name" value="SAM_HAT_C"/>
</dbReference>
<keyword evidence="1" id="KW-0949">S-adenosyl-L-methionine</keyword>
<dbReference type="SUPFAM" id="SSF101852">
    <property type="entry name" value="Bacterial fluorinating enzyme, C-terminal domain"/>
    <property type="match status" value="1"/>
</dbReference>
<dbReference type="OrthoDB" id="9792195at2"/>
<dbReference type="AlphaFoldDB" id="A0A512DNM7"/>
<dbReference type="PANTHER" id="PTHR35092:SF1">
    <property type="entry name" value="CHLORINASE MJ1651"/>
    <property type="match status" value="1"/>
</dbReference>
<evidence type="ECO:0000313" key="5">
    <source>
        <dbReference type="EMBL" id="GEO38085.1"/>
    </source>
</evidence>
<dbReference type="Pfam" id="PF20257">
    <property type="entry name" value="SAM_HAT_C"/>
    <property type="match status" value="1"/>
</dbReference>